<dbReference type="Pfam" id="PF01150">
    <property type="entry name" value="GDA1_CD39"/>
    <property type="match status" value="1"/>
</dbReference>
<evidence type="ECO:0000256" key="3">
    <source>
        <dbReference type="PIRSR" id="PIRSR600407-1"/>
    </source>
</evidence>
<feature type="signal peptide" evidence="6">
    <location>
        <begin position="1"/>
        <end position="27"/>
    </location>
</feature>
<protein>
    <submittedName>
        <fullName evidence="7">Ectonucleoside triphosphate diphosphohydrolase 2</fullName>
    </submittedName>
</protein>
<comment type="similarity">
    <text evidence="1 5">Belongs to the GDA1/CD39 NTPase family.</text>
</comment>
<reference evidence="7" key="2">
    <citation type="submission" date="2025-09" db="UniProtKB">
        <authorList>
            <consortium name="Ensembl"/>
        </authorList>
    </citation>
    <scope>IDENTIFICATION</scope>
</reference>
<evidence type="ECO:0000313" key="8">
    <source>
        <dbReference type="Proteomes" id="UP000694424"/>
    </source>
</evidence>
<feature type="binding site" evidence="4">
    <location>
        <begin position="267"/>
        <end position="271"/>
    </location>
    <ligand>
        <name>ATP</name>
        <dbReference type="ChEBI" id="CHEBI:30616"/>
    </ligand>
</feature>
<evidence type="ECO:0000256" key="2">
    <source>
        <dbReference type="ARBA" id="ARBA00022801"/>
    </source>
</evidence>
<sequence>MLPCPFQYLFSACLLAGTGNLIWNSSAQCLCRKSLTRCTLEQRFFLQRLLLCTRLLQMTRQRCLVLLGYIRNYVLASQLQVVRGALWSSRPDHLPLCLQYGIVLDAGSSHTAMFIYKWPADKENDTGVVSEHSMCDVEGPGISSYNTNPPGAGQSLVHCLNQALRDVPKEKHMSTPLYLGATAGMRLLNITNHQASDAVLSTVTARLKSYPFDFRGAKILSGEEEGVFGWVTANYLLENFIKVSRRMWQPAGLAAVKRTLGAMDLGGASTQITFETKDTIEEPQNKVMLKLYGQAYKVYTHSFLCYGRDQVLRRLLSKLLQVPGCARPRIPDLTALLGAPSPQSL</sequence>
<dbReference type="PANTHER" id="PTHR11782">
    <property type="entry name" value="ADENOSINE/GUANOSINE DIPHOSPHATASE"/>
    <property type="match status" value="1"/>
</dbReference>
<keyword evidence="2 5" id="KW-0378">Hydrolase</keyword>
<evidence type="ECO:0000256" key="5">
    <source>
        <dbReference type="RuleBase" id="RU003833"/>
    </source>
</evidence>
<dbReference type="Proteomes" id="UP000694424">
    <property type="component" value="Unplaced"/>
</dbReference>
<dbReference type="AlphaFoldDB" id="A0A8B9NRH4"/>
<reference evidence="7" key="1">
    <citation type="submission" date="2025-08" db="UniProtKB">
        <authorList>
            <consortium name="Ensembl"/>
        </authorList>
    </citation>
    <scope>IDENTIFICATION</scope>
</reference>
<dbReference type="Ensembl" id="ENSAOWT00000001512.1">
    <property type="protein sequence ID" value="ENSAOWP00000001328.1"/>
    <property type="gene ID" value="ENSAOWG00000000957.1"/>
</dbReference>
<dbReference type="GO" id="GO:0017111">
    <property type="term" value="F:ribonucleoside triphosphate phosphatase activity"/>
    <property type="evidence" value="ECO:0007669"/>
    <property type="project" value="TreeGrafter"/>
</dbReference>
<feature type="active site" description="Proton acceptor" evidence="3">
    <location>
        <position position="225"/>
    </location>
</feature>
<dbReference type="GO" id="GO:0005886">
    <property type="term" value="C:plasma membrane"/>
    <property type="evidence" value="ECO:0007669"/>
    <property type="project" value="TreeGrafter"/>
</dbReference>
<dbReference type="Gene3D" id="3.30.420.40">
    <property type="match status" value="1"/>
</dbReference>
<evidence type="ECO:0000256" key="6">
    <source>
        <dbReference type="SAM" id="SignalP"/>
    </source>
</evidence>
<dbReference type="GO" id="GO:0005524">
    <property type="term" value="F:ATP binding"/>
    <property type="evidence" value="ECO:0007669"/>
    <property type="project" value="UniProtKB-KW"/>
</dbReference>
<evidence type="ECO:0000256" key="4">
    <source>
        <dbReference type="PIRSR" id="PIRSR600407-2"/>
    </source>
</evidence>
<keyword evidence="4" id="KW-0067">ATP-binding</keyword>
<name>A0A8B9NRH4_APTOW</name>
<dbReference type="GO" id="GO:0004382">
    <property type="term" value="F:GDP phosphatase activity"/>
    <property type="evidence" value="ECO:0007669"/>
    <property type="project" value="TreeGrafter"/>
</dbReference>
<proteinExistence type="inferred from homology"/>
<keyword evidence="4" id="KW-0547">Nucleotide-binding</keyword>
<keyword evidence="8" id="KW-1185">Reference proteome</keyword>
<dbReference type="GO" id="GO:0045134">
    <property type="term" value="F:UDP phosphatase activity"/>
    <property type="evidence" value="ECO:0007669"/>
    <property type="project" value="TreeGrafter"/>
</dbReference>
<evidence type="ECO:0000256" key="1">
    <source>
        <dbReference type="ARBA" id="ARBA00009283"/>
    </source>
</evidence>
<evidence type="ECO:0000313" key="7">
    <source>
        <dbReference type="Ensembl" id="ENSAOWP00000001328.1"/>
    </source>
</evidence>
<dbReference type="Gene3D" id="3.30.420.150">
    <property type="entry name" value="Exopolyphosphatase. Domain 2"/>
    <property type="match status" value="1"/>
</dbReference>
<dbReference type="GO" id="GO:0009134">
    <property type="term" value="P:nucleoside diphosphate catabolic process"/>
    <property type="evidence" value="ECO:0007669"/>
    <property type="project" value="TreeGrafter"/>
</dbReference>
<dbReference type="PROSITE" id="PS01238">
    <property type="entry name" value="GDA1_CD39_NTPASE"/>
    <property type="match status" value="1"/>
</dbReference>
<dbReference type="PANTHER" id="PTHR11782:SF33">
    <property type="entry name" value="ECTONUCLEOSIDE TRIPHOSPHATE DIPHOSPHOHYDROLASE 2"/>
    <property type="match status" value="1"/>
</dbReference>
<dbReference type="InterPro" id="IPR000407">
    <property type="entry name" value="GDA1_CD39_NTPase"/>
</dbReference>
<accession>A0A8B9NRH4</accession>
<feature type="chain" id="PRO_5034115971" evidence="6">
    <location>
        <begin position="28"/>
        <end position="345"/>
    </location>
</feature>
<keyword evidence="6" id="KW-0732">Signal</keyword>
<organism evidence="7 8">
    <name type="scientific">Apteryx owenii</name>
    <name type="common">Little spotted kiwi</name>
    <dbReference type="NCBI Taxonomy" id="8824"/>
    <lineage>
        <taxon>Eukaryota</taxon>
        <taxon>Metazoa</taxon>
        <taxon>Chordata</taxon>
        <taxon>Craniata</taxon>
        <taxon>Vertebrata</taxon>
        <taxon>Euteleostomi</taxon>
        <taxon>Archelosauria</taxon>
        <taxon>Archosauria</taxon>
        <taxon>Dinosauria</taxon>
        <taxon>Saurischia</taxon>
        <taxon>Theropoda</taxon>
        <taxon>Coelurosauria</taxon>
        <taxon>Aves</taxon>
        <taxon>Palaeognathae</taxon>
        <taxon>Apterygiformes</taxon>
        <taxon>Apterygidae</taxon>
        <taxon>Apteryx</taxon>
    </lineage>
</organism>
<dbReference type="FunFam" id="3.30.420.40:FF:000068">
    <property type="entry name" value="Ectonucleoside triphosphate diphosphohydrolase 1"/>
    <property type="match status" value="1"/>
</dbReference>